<reference evidence="14 15" key="1">
    <citation type="journal article" date="2017" name="ISME J.">
        <title>Unveiling bifidobacterial biogeography across the mammalian branch of the tree of life.</title>
        <authorList>
            <person name="Milani C."/>
            <person name="Mangifesta M."/>
            <person name="Mancabelli L."/>
            <person name="Lugli G.A."/>
            <person name="James K."/>
            <person name="Duranti S."/>
            <person name="Turroni F."/>
            <person name="Ferrario C."/>
            <person name="Ossiprandi M.C."/>
            <person name="van Sinderen D."/>
            <person name="Ventura M."/>
        </authorList>
    </citation>
    <scope>NUCLEOTIDE SEQUENCE [LARGE SCALE GENOMIC DNA]</scope>
    <source>
        <strain evidence="15">Ham19E</strain>
    </source>
</reference>
<dbReference type="GO" id="GO:0016740">
    <property type="term" value="F:transferase activity"/>
    <property type="evidence" value="ECO:0007669"/>
    <property type="project" value="UniProtKB-KW"/>
</dbReference>
<evidence type="ECO:0000256" key="10">
    <source>
        <dbReference type="ARBA" id="ARBA00033171"/>
    </source>
</evidence>
<keyword evidence="8" id="KW-0784">Thiamine biosynthesis</keyword>
<evidence type="ECO:0000256" key="4">
    <source>
        <dbReference type="ARBA" id="ARBA00011738"/>
    </source>
</evidence>
<feature type="chain" id="PRO_5038537225" description="Thiamine pyrimidine synthase" evidence="12">
    <location>
        <begin position="26"/>
        <end position="353"/>
    </location>
</feature>
<proteinExistence type="inferred from homology"/>
<comment type="similarity">
    <text evidence="3">Belongs to the NMT1/THI5 family.</text>
</comment>
<comment type="subunit">
    <text evidence="4">Homodimer.</text>
</comment>
<protein>
    <recommendedName>
        <fullName evidence="10">Thiamine pyrimidine synthase</fullName>
    </recommendedName>
</protein>
<evidence type="ECO:0000256" key="8">
    <source>
        <dbReference type="ARBA" id="ARBA00022977"/>
    </source>
</evidence>
<evidence type="ECO:0000256" key="11">
    <source>
        <dbReference type="ARBA" id="ARBA00048179"/>
    </source>
</evidence>
<name>A0A2A2EFZ3_9BIFI</name>
<dbReference type="Gene3D" id="3.40.190.10">
    <property type="entry name" value="Periplasmic binding protein-like II"/>
    <property type="match status" value="2"/>
</dbReference>
<evidence type="ECO:0000256" key="6">
    <source>
        <dbReference type="ARBA" id="ARBA00022723"/>
    </source>
</evidence>
<dbReference type="GO" id="GO:0009228">
    <property type="term" value="P:thiamine biosynthetic process"/>
    <property type="evidence" value="ECO:0007669"/>
    <property type="project" value="UniProtKB-KW"/>
</dbReference>
<accession>A0A2A2EFZ3</accession>
<dbReference type="InterPro" id="IPR027939">
    <property type="entry name" value="NMT1/THI5"/>
</dbReference>
<dbReference type="SUPFAM" id="SSF53850">
    <property type="entry name" value="Periplasmic binding protein-like II"/>
    <property type="match status" value="1"/>
</dbReference>
<dbReference type="EMBL" id="MVOH01000009">
    <property type="protein sequence ID" value="PAU67815.1"/>
    <property type="molecule type" value="Genomic_DNA"/>
</dbReference>
<dbReference type="OrthoDB" id="174578at2"/>
<dbReference type="RefSeq" id="WP_095614976.1">
    <property type="nucleotide sequence ID" value="NZ_MVOH01000009.1"/>
</dbReference>
<dbReference type="Proteomes" id="UP000218399">
    <property type="component" value="Unassembled WGS sequence"/>
</dbReference>
<gene>
    <name evidence="14" type="ORF">B1526_0970</name>
</gene>
<evidence type="ECO:0000256" key="9">
    <source>
        <dbReference type="ARBA" id="ARBA00023004"/>
    </source>
</evidence>
<evidence type="ECO:0000313" key="14">
    <source>
        <dbReference type="EMBL" id="PAU67815.1"/>
    </source>
</evidence>
<evidence type="ECO:0000313" key="15">
    <source>
        <dbReference type="Proteomes" id="UP000218399"/>
    </source>
</evidence>
<keyword evidence="15" id="KW-1185">Reference proteome</keyword>
<dbReference type="PANTHER" id="PTHR31528">
    <property type="entry name" value="4-AMINO-5-HYDROXYMETHYL-2-METHYLPYRIMIDINE PHOSPHATE SYNTHASE THI11-RELATED"/>
    <property type="match status" value="1"/>
</dbReference>
<dbReference type="PANTHER" id="PTHR31528:SF1">
    <property type="entry name" value="4-AMINO-5-HYDROXYMETHYL-2-METHYLPYRIMIDINE PHOSPHATE SYNTHASE THI11-RELATED"/>
    <property type="match status" value="1"/>
</dbReference>
<sequence length="353" mass="38016">MTTNRFHTRALAALCALVVLLTAAACGNAPTTDADGLRKVTFMLSWAPDTNHIGVYVAKHNGYYRDAGLDVDIVAVAQSGAEQAVNNGVADFALSNLTNVSTYATKGAHLTQVMQVQQKTSAIWCTLASNDAINRPKDLDGKTFATFGSSESDAVVRRMIETDGGKGDFDKVTVGTSTFATLASGRADFGGFYATWEGVQAKMNGPALRCFTEPDYGVPGNADSIGIITSDRLIDDDPDLVKRFVQATQRGYIDAYDDGDEAASILVHDAPEANLDEAFVRESMKTIIDGQYWGDRERIDDGTATFGAIDYDGTQQYFDFLADSDAYTDATGEVVHTAPRSRDLATDEFLKRG</sequence>
<comment type="function">
    <text evidence="1">Responsible for the formation of the pyrimidine heterocycle in the thiamine biosynthesis pathway. Catalyzes the formation of hydroxymethylpyrimidine phosphate (HMP-P) from histidine and pyridoxal phosphate (PLP). The protein uses PLP and the active site histidine to form HMP-P, generating an inactive enzyme. The enzyme can only undergo a single turnover, which suggests it is a suicide enzyme.</text>
</comment>
<evidence type="ECO:0000256" key="5">
    <source>
        <dbReference type="ARBA" id="ARBA00022679"/>
    </source>
</evidence>
<evidence type="ECO:0000256" key="2">
    <source>
        <dbReference type="ARBA" id="ARBA00004948"/>
    </source>
</evidence>
<keyword evidence="9" id="KW-0408">Iron</keyword>
<keyword evidence="5" id="KW-0808">Transferase</keyword>
<dbReference type="Pfam" id="PF09084">
    <property type="entry name" value="NMT1"/>
    <property type="match status" value="1"/>
</dbReference>
<evidence type="ECO:0000256" key="7">
    <source>
        <dbReference type="ARBA" id="ARBA00022898"/>
    </source>
</evidence>
<dbReference type="GO" id="GO:0046872">
    <property type="term" value="F:metal ion binding"/>
    <property type="evidence" value="ECO:0007669"/>
    <property type="project" value="UniProtKB-KW"/>
</dbReference>
<comment type="pathway">
    <text evidence="2">Cofactor biosynthesis; thiamine diphosphate biosynthesis.</text>
</comment>
<dbReference type="InterPro" id="IPR015168">
    <property type="entry name" value="SsuA/THI5"/>
</dbReference>
<evidence type="ECO:0000259" key="13">
    <source>
        <dbReference type="Pfam" id="PF09084"/>
    </source>
</evidence>
<keyword evidence="12" id="KW-0732">Signal</keyword>
<evidence type="ECO:0000256" key="1">
    <source>
        <dbReference type="ARBA" id="ARBA00003469"/>
    </source>
</evidence>
<evidence type="ECO:0000256" key="12">
    <source>
        <dbReference type="SAM" id="SignalP"/>
    </source>
</evidence>
<comment type="catalytic activity">
    <reaction evidence="11">
        <text>N(6)-(pyridoxal phosphate)-L-lysyl-[4-amino-5-hydroxymethyl-2-methylpyrimidine phosphate synthase] + L-histidyl-[4-amino-5-hydroxymethyl-2-methylpyrimidine phosphate synthase] + 2 Fe(3+) + 4 H2O = L-lysyl-[4-amino-5-hydroxymethyl-2-methylpyrimidine phosphate synthase] + (2S)-2-amino-5-hydroxy-4-oxopentanoyl-[4-amino-5-hydroxymethyl-2-methylpyrimidine phosphate synthase] + 4-amino-2-methyl-5-(phosphooxymethyl)pyrimidine + 3-oxopropanoate + 2 Fe(2+) + 2 H(+)</text>
        <dbReference type="Rhea" id="RHEA:65756"/>
        <dbReference type="Rhea" id="RHEA-COMP:16892"/>
        <dbReference type="Rhea" id="RHEA-COMP:16893"/>
        <dbReference type="Rhea" id="RHEA-COMP:16894"/>
        <dbReference type="Rhea" id="RHEA-COMP:16895"/>
        <dbReference type="ChEBI" id="CHEBI:15377"/>
        <dbReference type="ChEBI" id="CHEBI:15378"/>
        <dbReference type="ChEBI" id="CHEBI:29033"/>
        <dbReference type="ChEBI" id="CHEBI:29034"/>
        <dbReference type="ChEBI" id="CHEBI:29969"/>
        <dbReference type="ChEBI" id="CHEBI:29979"/>
        <dbReference type="ChEBI" id="CHEBI:33190"/>
        <dbReference type="ChEBI" id="CHEBI:58354"/>
        <dbReference type="ChEBI" id="CHEBI:143915"/>
        <dbReference type="ChEBI" id="CHEBI:157692"/>
    </reaction>
    <physiologicalReaction direction="left-to-right" evidence="11">
        <dbReference type="Rhea" id="RHEA:65757"/>
    </physiologicalReaction>
</comment>
<keyword evidence="6" id="KW-0479">Metal-binding</keyword>
<keyword evidence="7" id="KW-0663">Pyridoxal phosphate</keyword>
<evidence type="ECO:0000256" key="3">
    <source>
        <dbReference type="ARBA" id="ARBA00009406"/>
    </source>
</evidence>
<dbReference type="AlphaFoldDB" id="A0A2A2EFZ3"/>
<feature type="domain" description="SsuA/THI5-like" evidence="13">
    <location>
        <begin position="50"/>
        <end position="262"/>
    </location>
</feature>
<feature type="signal peptide" evidence="12">
    <location>
        <begin position="1"/>
        <end position="25"/>
    </location>
</feature>
<dbReference type="PROSITE" id="PS51257">
    <property type="entry name" value="PROKAR_LIPOPROTEIN"/>
    <property type="match status" value="1"/>
</dbReference>
<organism evidence="14 15">
    <name type="scientific">Bifidobacterium criceti</name>
    <dbReference type="NCBI Taxonomy" id="1960969"/>
    <lineage>
        <taxon>Bacteria</taxon>
        <taxon>Bacillati</taxon>
        <taxon>Actinomycetota</taxon>
        <taxon>Actinomycetes</taxon>
        <taxon>Bifidobacteriales</taxon>
        <taxon>Bifidobacteriaceae</taxon>
        <taxon>Bifidobacterium</taxon>
    </lineage>
</organism>
<comment type="caution">
    <text evidence="14">The sequence shown here is derived from an EMBL/GenBank/DDBJ whole genome shotgun (WGS) entry which is preliminary data.</text>
</comment>